<feature type="transmembrane region" description="Helical" evidence="5">
    <location>
        <begin position="258"/>
        <end position="280"/>
    </location>
</feature>
<dbReference type="PANTHER" id="PTHR11814">
    <property type="entry name" value="SULFATE TRANSPORTER"/>
    <property type="match status" value="1"/>
</dbReference>
<dbReference type="PROSITE" id="PS50801">
    <property type="entry name" value="STAS"/>
    <property type="match status" value="1"/>
</dbReference>
<dbReference type="CDD" id="cd07042">
    <property type="entry name" value="STAS_SulP_like_sulfate_transporter"/>
    <property type="match status" value="1"/>
</dbReference>
<dbReference type="InterPro" id="IPR036513">
    <property type="entry name" value="STAS_dom_sf"/>
</dbReference>
<evidence type="ECO:0000313" key="7">
    <source>
        <dbReference type="EMBL" id="GAA4781058.1"/>
    </source>
</evidence>
<dbReference type="Pfam" id="PF00916">
    <property type="entry name" value="Sulfate_transp"/>
    <property type="match status" value="1"/>
</dbReference>
<keyword evidence="3 5" id="KW-1133">Transmembrane helix</keyword>
<feature type="transmembrane region" description="Helical" evidence="5">
    <location>
        <begin position="34"/>
        <end position="54"/>
    </location>
</feature>
<dbReference type="InterPro" id="IPR002645">
    <property type="entry name" value="STAS_dom"/>
</dbReference>
<dbReference type="InterPro" id="IPR001902">
    <property type="entry name" value="SLC26A/SulP_fam"/>
</dbReference>
<keyword evidence="8" id="KW-1185">Reference proteome</keyword>
<evidence type="ECO:0000256" key="3">
    <source>
        <dbReference type="ARBA" id="ARBA00022989"/>
    </source>
</evidence>
<comment type="caution">
    <text evidence="7">The sequence shown here is derived from an EMBL/GenBank/DDBJ whole genome shotgun (WGS) entry which is preliminary data.</text>
</comment>
<keyword evidence="2 5" id="KW-0812">Transmembrane</keyword>
<evidence type="ECO:0000256" key="4">
    <source>
        <dbReference type="ARBA" id="ARBA00023136"/>
    </source>
</evidence>
<dbReference type="Gene3D" id="3.30.750.24">
    <property type="entry name" value="STAS domain"/>
    <property type="match status" value="1"/>
</dbReference>
<dbReference type="InterPro" id="IPR011547">
    <property type="entry name" value="SLC26A/SulP_dom"/>
</dbReference>
<accession>A0ABP9AII0</accession>
<gene>
    <name evidence="7" type="primary">sulP</name>
    <name evidence="7" type="ORF">GCM10023307_01460</name>
</gene>
<evidence type="ECO:0000256" key="5">
    <source>
        <dbReference type="SAM" id="Phobius"/>
    </source>
</evidence>
<name>A0ABP9AII0_9GAMM</name>
<comment type="subcellular location">
    <subcellularLocation>
        <location evidence="1">Membrane</location>
        <topology evidence="1">Multi-pass membrane protein</topology>
    </subcellularLocation>
</comment>
<feature type="transmembrane region" description="Helical" evidence="5">
    <location>
        <begin position="135"/>
        <end position="153"/>
    </location>
</feature>
<feature type="transmembrane region" description="Helical" evidence="5">
    <location>
        <begin position="101"/>
        <end position="123"/>
    </location>
</feature>
<dbReference type="Pfam" id="PF01740">
    <property type="entry name" value="STAS"/>
    <property type="match status" value="1"/>
</dbReference>
<proteinExistence type="predicted"/>
<organism evidence="7 8">
    <name type="scientific">Lysobacter hankyongensis</name>
    <dbReference type="NCBI Taxonomy" id="1176535"/>
    <lineage>
        <taxon>Bacteria</taxon>
        <taxon>Pseudomonadati</taxon>
        <taxon>Pseudomonadota</taxon>
        <taxon>Gammaproteobacteria</taxon>
        <taxon>Lysobacterales</taxon>
        <taxon>Lysobacteraceae</taxon>
        <taxon>Lysobacter</taxon>
    </lineage>
</organism>
<feature type="transmembrane region" description="Helical" evidence="5">
    <location>
        <begin position="356"/>
        <end position="376"/>
    </location>
</feature>
<feature type="transmembrane region" description="Helical" evidence="5">
    <location>
        <begin position="388"/>
        <end position="419"/>
    </location>
</feature>
<protein>
    <submittedName>
        <fullName evidence="7">Sulfate permease</fullName>
    </submittedName>
</protein>
<feature type="transmembrane region" description="Helical" evidence="5">
    <location>
        <begin position="207"/>
        <end position="226"/>
    </location>
</feature>
<evidence type="ECO:0000256" key="2">
    <source>
        <dbReference type="ARBA" id="ARBA00022692"/>
    </source>
</evidence>
<feature type="transmembrane region" description="Helical" evidence="5">
    <location>
        <begin position="180"/>
        <end position="200"/>
    </location>
</feature>
<feature type="transmembrane region" description="Helical" evidence="5">
    <location>
        <begin position="66"/>
        <end position="95"/>
    </location>
</feature>
<reference evidence="8" key="1">
    <citation type="journal article" date="2019" name="Int. J. Syst. Evol. Microbiol.">
        <title>The Global Catalogue of Microorganisms (GCM) 10K type strain sequencing project: providing services to taxonomists for standard genome sequencing and annotation.</title>
        <authorList>
            <consortium name="The Broad Institute Genomics Platform"/>
            <consortium name="The Broad Institute Genome Sequencing Center for Infectious Disease"/>
            <person name="Wu L."/>
            <person name="Ma J."/>
        </authorList>
    </citation>
    <scope>NUCLEOTIDE SEQUENCE [LARGE SCALE GENOMIC DNA]</scope>
    <source>
        <strain evidence="8">JCM 18204</strain>
    </source>
</reference>
<evidence type="ECO:0000259" key="6">
    <source>
        <dbReference type="PROSITE" id="PS50801"/>
    </source>
</evidence>
<evidence type="ECO:0000256" key="1">
    <source>
        <dbReference type="ARBA" id="ARBA00004141"/>
    </source>
</evidence>
<dbReference type="EMBL" id="BAABJE010000001">
    <property type="protein sequence ID" value="GAA4781058.1"/>
    <property type="molecule type" value="Genomic_DNA"/>
</dbReference>
<dbReference type="SUPFAM" id="SSF52091">
    <property type="entry name" value="SpoIIaa-like"/>
    <property type="match status" value="1"/>
</dbReference>
<sequence length="569" mass="60367">MSAHPPSKRLREFEPKTIAVFRAGYGLADLRADAVAGLTVAIIALPLAMALAIASGTTPEKGLHTAIIAGFLISFLGGSKVQIGGPTAAFIPVVFAVIEKFGYGGLILCTLMAGLMLIAAGLLRLGTLMKYIPQPVVTGFTAGIAVSIFSSQIKDALGLRMGQVPAEFIPRWAAYAKHIATTQPAAVALTLLGLFTILALRRWRPAWPGFLIALLLCTLVSAGFALPAETIGSKFGGLPSALPSFDFPHIPFERTRELLPSAFTIAFLAGVESLLSAVVADGMTGGRHRSNMELVAQGVANAASALFGGLPATGAIARTATNIRAGGRTPVSGMLHAAFLLAFMLLLAPLMRYVPLAGLAAILLIVAWNISEVEAFRHTLSAPKGDRLVLLLTFFLTVFFDLTLAIEVGVVVAAFVFMFRMAEAVEVQSGVRMIESDDDSGADPTQRARLPAGVEAFQISGPLFFGAASRLDDLLDQFRVPPKVFILRMRLVPVIDASGVHALEGLLERCQRRGITLVVSGLQPQPRRVLAQMRLHPREGALHIVPDFDSALRLADDLIAGTATQDRTS</sequence>
<evidence type="ECO:0000313" key="8">
    <source>
        <dbReference type="Proteomes" id="UP001499959"/>
    </source>
</evidence>
<dbReference type="RefSeq" id="WP_345301358.1">
    <property type="nucleotide sequence ID" value="NZ_BAABJE010000001.1"/>
</dbReference>
<feature type="transmembrane region" description="Helical" evidence="5">
    <location>
        <begin position="331"/>
        <end position="350"/>
    </location>
</feature>
<keyword evidence="4 5" id="KW-0472">Membrane</keyword>
<dbReference type="Proteomes" id="UP001499959">
    <property type="component" value="Unassembled WGS sequence"/>
</dbReference>
<feature type="domain" description="STAS" evidence="6">
    <location>
        <begin position="444"/>
        <end position="555"/>
    </location>
</feature>